<protein>
    <submittedName>
        <fullName evidence="1">Uncharacterized protein</fullName>
    </submittedName>
</protein>
<accession>A0ACC6N234</accession>
<reference evidence="1" key="1">
    <citation type="submission" date="2023-12" db="EMBL/GenBank/DDBJ databases">
        <title>Diversity of Rhizobium in root nodule of phaseolus vulgaris.</title>
        <authorList>
            <person name="Wang H."/>
        </authorList>
    </citation>
    <scope>NUCLEOTIDE SEQUENCE</scope>
    <source>
        <strain evidence="1">MJ31</strain>
    </source>
</reference>
<evidence type="ECO:0000313" key="1">
    <source>
        <dbReference type="EMBL" id="MEA3519530.1"/>
    </source>
</evidence>
<proteinExistence type="predicted"/>
<name>A0ACC6N234_9HYPH</name>
<keyword evidence="2" id="KW-1185">Reference proteome</keyword>
<gene>
    <name evidence="1" type="ORF">U8465_20790</name>
</gene>
<comment type="caution">
    <text evidence="1">The sequence shown here is derived from an EMBL/GenBank/DDBJ whole genome shotgun (WGS) entry which is preliminary data.</text>
</comment>
<evidence type="ECO:0000313" key="2">
    <source>
        <dbReference type="Proteomes" id="UP001304050"/>
    </source>
</evidence>
<dbReference type="Proteomes" id="UP001304050">
    <property type="component" value="Unassembled WGS sequence"/>
</dbReference>
<organism evidence="1 2">
    <name type="scientific">Rhizobium mulingense</name>
    <dbReference type="NCBI Taxonomy" id="3031128"/>
    <lineage>
        <taxon>Bacteria</taxon>
        <taxon>Pseudomonadati</taxon>
        <taxon>Pseudomonadota</taxon>
        <taxon>Alphaproteobacteria</taxon>
        <taxon>Hyphomicrobiales</taxon>
        <taxon>Rhizobiaceae</taxon>
        <taxon>Rhizobium/Agrobacterium group</taxon>
        <taxon>Rhizobium</taxon>
    </lineage>
</organism>
<dbReference type="EMBL" id="JAYESG010000011">
    <property type="protein sequence ID" value="MEA3519530.1"/>
    <property type="molecule type" value="Genomic_DNA"/>
</dbReference>
<sequence length="74" mass="8568">MRRRLSSGPDLAWGETFGEGINLSIIKVTDMNTIVHFVCWRWPTFARTPHEPSPREAAALMLARHPHVKNWMEI</sequence>